<dbReference type="Gene3D" id="2.130.10.10">
    <property type="entry name" value="YVTN repeat-like/Quinoprotein amine dehydrogenase"/>
    <property type="match status" value="1"/>
</dbReference>
<dbReference type="EMBL" id="KN835784">
    <property type="protein sequence ID" value="KIK34258.1"/>
    <property type="molecule type" value="Genomic_DNA"/>
</dbReference>
<accession>A0A0D0AQG6</accession>
<evidence type="ECO:0000256" key="2">
    <source>
        <dbReference type="ARBA" id="ARBA00022737"/>
    </source>
</evidence>
<keyword evidence="2" id="KW-0677">Repeat</keyword>
<dbReference type="InParanoid" id="A0A0D0AQG6"/>
<dbReference type="HOGENOM" id="CLU_000288_57_18_1"/>
<dbReference type="InterPro" id="IPR019775">
    <property type="entry name" value="WD40_repeat_CS"/>
</dbReference>
<dbReference type="Proteomes" id="UP000054485">
    <property type="component" value="Unassembled WGS sequence"/>
</dbReference>
<dbReference type="STRING" id="930992.A0A0D0AQG6"/>
<feature type="repeat" description="WD" evidence="3">
    <location>
        <begin position="21"/>
        <end position="62"/>
    </location>
</feature>
<sequence length="246" mass="26617">MASTVTKTASTKAILKPLITLKGHGDEVESICYFPDGQRMISGSDDKTALQWDLKTGKEIEEARGVCEGFVHAVAVSRNGRWVATAGADGELRACEVETGIVKTFKGHSQMIECIDISADSMQLASGSVDKTARIWNLDTGKLVAGPFKSEDYVGAVRFSPDSKKLAVISFLGSCLEVWDVQSQKLDGKLKVTGGGAIGTWHSPVFWTNTNNMGQVKLTRHCHKSRPSLTLAMHSKHVPPSLMINI</sequence>
<organism evidence="4 5">
    <name type="scientific">Suillus luteus UH-Slu-Lm8-n1</name>
    <dbReference type="NCBI Taxonomy" id="930992"/>
    <lineage>
        <taxon>Eukaryota</taxon>
        <taxon>Fungi</taxon>
        <taxon>Dikarya</taxon>
        <taxon>Basidiomycota</taxon>
        <taxon>Agaricomycotina</taxon>
        <taxon>Agaricomycetes</taxon>
        <taxon>Agaricomycetidae</taxon>
        <taxon>Boletales</taxon>
        <taxon>Suillineae</taxon>
        <taxon>Suillaceae</taxon>
        <taxon>Suillus</taxon>
    </lineage>
</organism>
<evidence type="ECO:0000256" key="3">
    <source>
        <dbReference type="PROSITE-ProRule" id="PRU00221"/>
    </source>
</evidence>
<dbReference type="PROSITE" id="PS00678">
    <property type="entry name" value="WD_REPEATS_1"/>
    <property type="match status" value="1"/>
</dbReference>
<dbReference type="InterPro" id="IPR015943">
    <property type="entry name" value="WD40/YVTN_repeat-like_dom_sf"/>
</dbReference>
<protein>
    <recommendedName>
        <fullName evidence="6">WD40 repeat-like protein</fullName>
    </recommendedName>
</protein>
<dbReference type="AlphaFoldDB" id="A0A0D0AQG6"/>
<keyword evidence="5" id="KW-1185">Reference proteome</keyword>
<evidence type="ECO:0000313" key="5">
    <source>
        <dbReference type="Proteomes" id="UP000054485"/>
    </source>
</evidence>
<reference evidence="5" key="2">
    <citation type="submission" date="2015-01" db="EMBL/GenBank/DDBJ databases">
        <title>Evolutionary Origins and Diversification of the Mycorrhizal Mutualists.</title>
        <authorList>
            <consortium name="DOE Joint Genome Institute"/>
            <consortium name="Mycorrhizal Genomics Consortium"/>
            <person name="Kohler A."/>
            <person name="Kuo A."/>
            <person name="Nagy L.G."/>
            <person name="Floudas D."/>
            <person name="Copeland A."/>
            <person name="Barry K.W."/>
            <person name="Cichocki N."/>
            <person name="Veneault-Fourrey C."/>
            <person name="LaButti K."/>
            <person name="Lindquist E.A."/>
            <person name="Lipzen A."/>
            <person name="Lundell T."/>
            <person name="Morin E."/>
            <person name="Murat C."/>
            <person name="Riley R."/>
            <person name="Ohm R."/>
            <person name="Sun H."/>
            <person name="Tunlid A."/>
            <person name="Henrissat B."/>
            <person name="Grigoriev I.V."/>
            <person name="Hibbett D.S."/>
            <person name="Martin F."/>
        </authorList>
    </citation>
    <scope>NUCLEOTIDE SEQUENCE [LARGE SCALE GENOMIC DNA]</scope>
    <source>
        <strain evidence="5">UH-Slu-Lm8-n1</strain>
    </source>
</reference>
<dbReference type="Pfam" id="PF00400">
    <property type="entry name" value="WD40"/>
    <property type="match status" value="3"/>
</dbReference>
<proteinExistence type="predicted"/>
<evidence type="ECO:0000313" key="4">
    <source>
        <dbReference type="EMBL" id="KIK34258.1"/>
    </source>
</evidence>
<evidence type="ECO:0000256" key="1">
    <source>
        <dbReference type="ARBA" id="ARBA00022574"/>
    </source>
</evidence>
<dbReference type="PROSITE" id="PS50294">
    <property type="entry name" value="WD_REPEATS_REGION"/>
    <property type="match status" value="2"/>
</dbReference>
<dbReference type="InterPro" id="IPR001680">
    <property type="entry name" value="WD40_rpt"/>
</dbReference>
<reference evidence="4 5" key="1">
    <citation type="submission" date="2014-04" db="EMBL/GenBank/DDBJ databases">
        <authorList>
            <consortium name="DOE Joint Genome Institute"/>
            <person name="Kuo A."/>
            <person name="Ruytinx J."/>
            <person name="Rineau F."/>
            <person name="Colpaert J."/>
            <person name="Kohler A."/>
            <person name="Nagy L.G."/>
            <person name="Floudas D."/>
            <person name="Copeland A."/>
            <person name="Barry K.W."/>
            <person name="Cichocki N."/>
            <person name="Veneault-Fourrey C."/>
            <person name="LaButti K."/>
            <person name="Lindquist E.A."/>
            <person name="Lipzen A."/>
            <person name="Lundell T."/>
            <person name="Morin E."/>
            <person name="Murat C."/>
            <person name="Sun H."/>
            <person name="Tunlid A."/>
            <person name="Henrissat B."/>
            <person name="Grigoriev I.V."/>
            <person name="Hibbett D.S."/>
            <person name="Martin F."/>
            <person name="Nordberg H.P."/>
            <person name="Cantor M.N."/>
            <person name="Hua S.X."/>
        </authorList>
    </citation>
    <scope>NUCLEOTIDE SEQUENCE [LARGE SCALE GENOMIC DNA]</scope>
    <source>
        <strain evidence="4 5">UH-Slu-Lm8-n1</strain>
    </source>
</reference>
<gene>
    <name evidence="4" type="ORF">CY34DRAFT_813050</name>
</gene>
<dbReference type="InterPro" id="IPR036322">
    <property type="entry name" value="WD40_repeat_dom_sf"/>
</dbReference>
<keyword evidence="1 3" id="KW-0853">WD repeat</keyword>
<dbReference type="SMART" id="SM00320">
    <property type="entry name" value="WD40"/>
    <property type="match status" value="4"/>
</dbReference>
<evidence type="ECO:0008006" key="6">
    <source>
        <dbReference type="Google" id="ProtNLM"/>
    </source>
</evidence>
<name>A0A0D0AQG6_9AGAM</name>
<dbReference type="OrthoDB" id="2911645at2759"/>
<dbReference type="PANTHER" id="PTHR19848:SF8">
    <property type="entry name" value="F-BOX AND WD REPEAT DOMAIN CONTAINING 7"/>
    <property type="match status" value="1"/>
</dbReference>
<dbReference type="PROSITE" id="PS50082">
    <property type="entry name" value="WD_REPEATS_2"/>
    <property type="match status" value="2"/>
</dbReference>
<dbReference type="PANTHER" id="PTHR19848">
    <property type="entry name" value="WD40 REPEAT PROTEIN"/>
    <property type="match status" value="1"/>
</dbReference>
<feature type="repeat" description="WD" evidence="3">
    <location>
        <begin position="105"/>
        <end position="146"/>
    </location>
</feature>
<dbReference type="SUPFAM" id="SSF50978">
    <property type="entry name" value="WD40 repeat-like"/>
    <property type="match status" value="1"/>
</dbReference>